<dbReference type="AlphaFoldDB" id="A0A6V7ULX1"/>
<proteinExistence type="predicted"/>
<name>A0A6V7ULX1_MELEN</name>
<evidence type="ECO:0000313" key="1">
    <source>
        <dbReference type="EMBL" id="CAD2160243.1"/>
    </source>
</evidence>
<reference evidence="1 2" key="1">
    <citation type="submission" date="2020-08" db="EMBL/GenBank/DDBJ databases">
        <authorList>
            <person name="Koutsovoulos G."/>
            <person name="Danchin GJ E."/>
        </authorList>
    </citation>
    <scope>NUCLEOTIDE SEQUENCE [LARGE SCALE GENOMIC DNA]</scope>
</reference>
<sequence length="50" mass="6205">MLNNRRALRRLNSRWVGKITIRRINFKQQKSIKTSKFKMGRQNYYSKNQF</sequence>
<comment type="caution">
    <text evidence="1">The sequence shown here is derived from an EMBL/GenBank/DDBJ whole genome shotgun (WGS) entry which is preliminary data.</text>
</comment>
<gene>
    <name evidence="1" type="ORF">MENT_LOCUS14156</name>
</gene>
<protein>
    <submittedName>
        <fullName evidence="1">Uncharacterized protein</fullName>
    </submittedName>
</protein>
<evidence type="ECO:0000313" key="2">
    <source>
        <dbReference type="Proteomes" id="UP000580250"/>
    </source>
</evidence>
<dbReference type="Proteomes" id="UP000580250">
    <property type="component" value="Unassembled WGS sequence"/>
</dbReference>
<accession>A0A6V7ULX1</accession>
<dbReference type="EMBL" id="CAJEWN010000078">
    <property type="protein sequence ID" value="CAD2160243.1"/>
    <property type="molecule type" value="Genomic_DNA"/>
</dbReference>
<organism evidence="1 2">
    <name type="scientific">Meloidogyne enterolobii</name>
    <name type="common">Root-knot nematode worm</name>
    <name type="synonym">Meloidogyne mayaguensis</name>
    <dbReference type="NCBI Taxonomy" id="390850"/>
    <lineage>
        <taxon>Eukaryota</taxon>
        <taxon>Metazoa</taxon>
        <taxon>Ecdysozoa</taxon>
        <taxon>Nematoda</taxon>
        <taxon>Chromadorea</taxon>
        <taxon>Rhabditida</taxon>
        <taxon>Tylenchina</taxon>
        <taxon>Tylenchomorpha</taxon>
        <taxon>Tylenchoidea</taxon>
        <taxon>Meloidogynidae</taxon>
        <taxon>Meloidogyninae</taxon>
        <taxon>Meloidogyne</taxon>
    </lineage>
</organism>